<dbReference type="Pfam" id="PF00472">
    <property type="entry name" value="RF-1"/>
    <property type="match status" value="1"/>
</dbReference>
<evidence type="ECO:0000256" key="1">
    <source>
        <dbReference type="ARBA" id="ARBA00010835"/>
    </source>
</evidence>
<sequence length="149" mass="16888">MDTDEIENDDPLRLAAQEEAARLKAEAAAERAARAKGPFPTSREHLEAVCEIAFLRGSGPGGQHRNKVETGVRLTHPPSGLVIVATDDRSQSRNRDKAFERLIEKLRELNKVPVPRKKKRVSKRQKTKRVAEKRHRSGVKKLRRDKGRE</sequence>
<proteinExistence type="inferred from homology"/>
<gene>
    <name evidence="5" type="primary">prfB_1</name>
    <name evidence="5" type="ORF">Pla163_03150</name>
</gene>
<evidence type="ECO:0000256" key="2">
    <source>
        <dbReference type="ARBA" id="ARBA00022481"/>
    </source>
</evidence>
<feature type="region of interest" description="Disordered" evidence="3">
    <location>
        <begin position="111"/>
        <end position="149"/>
    </location>
</feature>
<dbReference type="Gene3D" id="3.30.160.20">
    <property type="match status" value="1"/>
</dbReference>
<dbReference type="InterPro" id="IPR050057">
    <property type="entry name" value="Prokaryotic/Mito_RF"/>
</dbReference>
<dbReference type="RefSeq" id="WP_145182527.1">
    <property type="nucleotide sequence ID" value="NZ_CP036290.1"/>
</dbReference>
<organism evidence="5 6">
    <name type="scientific">Rohdeia mirabilis</name>
    <dbReference type="NCBI Taxonomy" id="2528008"/>
    <lineage>
        <taxon>Bacteria</taxon>
        <taxon>Pseudomonadati</taxon>
        <taxon>Planctomycetota</taxon>
        <taxon>Planctomycetia</taxon>
        <taxon>Planctomycetia incertae sedis</taxon>
        <taxon>Rohdeia</taxon>
    </lineage>
</organism>
<keyword evidence="2" id="KW-0488">Methylation</keyword>
<evidence type="ECO:0000256" key="3">
    <source>
        <dbReference type="SAM" id="MobiDB-lite"/>
    </source>
</evidence>
<accession>A0A518CVF4</accession>
<reference evidence="5 6" key="1">
    <citation type="submission" date="2019-02" db="EMBL/GenBank/DDBJ databases">
        <title>Deep-cultivation of Planctomycetes and their phenomic and genomic characterization uncovers novel biology.</title>
        <authorList>
            <person name="Wiegand S."/>
            <person name="Jogler M."/>
            <person name="Boedeker C."/>
            <person name="Pinto D."/>
            <person name="Vollmers J."/>
            <person name="Rivas-Marin E."/>
            <person name="Kohn T."/>
            <person name="Peeters S.H."/>
            <person name="Heuer A."/>
            <person name="Rast P."/>
            <person name="Oberbeckmann S."/>
            <person name="Bunk B."/>
            <person name="Jeske O."/>
            <person name="Meyerdierks A."/>
            <person name="Storesund J.E."/>
            <person name="Kallscheuer N."/>
            <person name="Luecker S."/>
            <person name="Lage O.M."/>
            <person name="Pohl T."/>
            <person name="Merkel B.J."/>
            <person name="Hornburger P."/>
            <person name="Mueller R.-W."/>
            <person name="Bruemmer F."/>
            <person name="Labrenz M."/>
            <person name="Spormann A.M."/>
            <person name="Op den Camp H."/>
            <person name="Overmann J."/>
            <person name="Amann R."/>
            <person name="Jetten M.S.M."/>
            <person name="Mascher T."/>
            <person name="Medema M.H."/>
            <person name="Devos D.P."/>
            <person name="Kaster A.-K."/>
            <person name="Ovreas L."/>
            <person name="Rohde M."/>
            <person name="Galperin M.Y."/>
            <person name="Jogler C."/>
        </authorList>
    </citation>
    <scope>NUCLEOTIDE SEQUENCE [LARGE SCALE GENOMIC DNA]</scope>
    <source>
        <strain evidence="5 6">Pla163</strain>
    </source>
</reference>
<evidence type="ECO:0000313" key="5">
    <source>
        <dbReference type="EMBL" id="QDU83217.1"/>
    </source>
</evidence>
<dbReference type="InterPro" id="IPR045853">
    <property type="entry name" value="Pep_chain_release_fac_I_sf"/>
</dbReference>
<dbReference type="EMBL" id="CP036290">
    <property type="protein sequence ID" value="QDU83217.1"/>
    <property type="molecule type" value="Genomic_DNA"/>
</dbReference>
<comment type="similarity">
    <text evidence="1">Belongs to the prokaryotic/mitochondrial release factor family.</text>
</comment>
<dbReference type="GO" id="GO:0003747">
    <property type="term" value="F:translation release factor activity"/>
    <property type="evidence" value="ECO:0007669"/>
    <property type="project" value="InterPro"/>
</dbReference>
<keyword evidence="6" id="KW-1185">Reference proteome</keyword>
<evidence type="ECO:0000259" key="4">
    <source>
        <dbReference type="Pfam" id="PF00472"/>
    </source>
</evidence>
<protein>
    <submittedName>
        <fullName evidence="5">Peptide chain release factor 2</fullName>
    </submittedName>
</protein>
<dbReference type="OrthoDB" id="9815709at2"/>
<dbReference type="InterPro" id="IPR000352">
    <property type="entry name" value="Pep_chain_release_fac_I"/>
</dbReference>
<evidence type="ECO:0000313" key="6">
    <source>
        <dbReference type="Proteomes" id="UP000319342"/>
    </source>
</evidence>
<name>A0A518CVF4_9BACT</name>
<dbReference type="AlphaFoldDB" id="A0A518CVF4"/>
<dbReference type="Proteomes" id="UP000319342">
    <property type="component" value="Chromosome"/>
</dbReference>
<feature type="compositionally biased region" description="Basic residues" evidence="3">
    <location>
        <begin position="114"/>
        <end position="149"/>
    </location>
</feature>
<dbReference type="PANTHER" id="PTHR43804">
    <property type="entry name" value="LD18447P"/>
    <property type="match status" value="1"/>
</dbReference>
<dbReference type="PANTHER" id="PTHR43804:SF7">
    <property type="entry name" value="LD18447P"/>
    <property type="match status" value="1"/>
</dbReference>
<dbReference type="SUPFAM" id="SSF75620">
    <property type="entry name" value="Release factor"/>
    <property type="match status" value="1"/>
</dbReference>
<feature type="domain" description="Prokaryotic-type class I peptide chain release factors" evidence="4">
    <location>
        <begin position="50"/>
        <end position="142"/>
    </location>
</feature>